<dbReference type="RefSeq" id="WP_068497992.1">
    <property type="nucleotide sequence ID" value="NZ_LWQU01000104.1"/>
</dbReference>
<evidence type="ECO:0000256" key="5">
    <source>
        <dbReference type="ARBA" id="ARBA00022985"/>
    </source>
</evidence>
<keyword evidence="4 8" id="KW-0812">Transmembrane</keyword>
<evidence type="ECO:0000259" key="9">
    <source>
        <dbReference type="Pfam" id="PF00535"/>
    </source>
</evidence>
<evidence type="ECO:0000256" key="1">
    <source>
        <dbReference type="ARBA" id="ARBA00022475"/>
    </source>
</evidence>
<dbReference type="AlphaFoldDB" id="A0A178MVZ5"/>
<protein>
    <submittedName>
        <fullName evidence="10">Glycosyl transferase family 2</fullName>
    </submittedName>
</protein>
<name>A0A178MVZ5_9PROT</name>
<dbReference type="GO" id="GO:0099621">
    <property type="term" value="F:undecaprenyl-phosphate 4-deoxy-4-formamido-L-arabinose transferase activity"/>
    <property type="evidence" value="ECO:0007669"/>
    <property type="project" value="TreeGrafter"/>
</dbReference>
<reference evidence="10 11" key="1">
    <citation type="submission" date="2016-04" db="EMBL/GenBank/DDBJ databases">
        <title>Draft genome sequence of freshwater magnetotactic bacteria Magnetospirillum marisnigri SP-1 and Magnetospirillum moscoviense BB-1.</title>
        <authorList>
            <person name="Koziaeva V."/>
            <person name="Dziuba M.V."/>
            <person name="Ivanov T.M."/>
            <person name="Kuznetsov B."/>
            <person name="Grouzdev D.S."/>
        </authorList>
    </citation>
    <scope>NUCLEOTIDE SEQUENCE [LARGE SCALE GENOMIC DNA]</scope>
    <source>
        <strain evidence="10 11">BB-1</strain>
    </source>
</reference>
<evidence type="ECO:0000256" key="2">
    <source>
        <dbReference type="ARBA" id="ARBA00022676"/>
    </source>
</evidence>
<dbReference type="Gene3D" id="3.90.550.10">
    <property type="entry name" value="Spore Coat Polysaccharide Biosynthesis Protein SpsA, Chain A"/>
    <property type="match status" value="1"/>
</dbReference>
<feature type="transmembrane region" description="Helical" evidence="8">
    <location>
        <begin position="240"/>
        <end position="263"/>
    </location>
</feature>
<keyword evidence="6 8" id="KW-1133">Transmembrane helix</keyword>
<accession>A0A178MVZ5</accession>
<dbReference type="InterPro" id="IPR050256">
    <property type="entry name" value="Glycosyltransferase_2"/>
</dbReference>
<dbReference type="Pfam" id="PF00535">
    <property type="entry name" value="Glycos_transf_2"/>
    <property type="match status" value="1"/>
</dbReference>
<dbReference type="PANTHER" id="PTHR48090">
    <property type="entry name" value="UNDECAPRENYL-PHOSPHATE 4-DEOXY-4-FORMAMIDO-L-ARABINOSE TRANSFERASE-RELATED"/>
    <property type="match status" value="1"/>
</dbReference>
<dbReference type="GO" id="GO:0005886">
    <property type="term" value="C:plasma membrane"/>
    <property type="evidence" value="ECO:0007669"/>
    <property type="project" value="TreeGrafter"/>
</dbReference>
<dbReference type="CDD" id="cd04187">
    <property type="entry name" value="DPM1_like_bac"/>
    <property type="match status" value="1"/>
</dbReference>
<evidence type="ECO:0000256" key="7">
    <source>
        <dbReference type="ARBA" id="ARBA00023136"/>
    </source>
</evidence>
<dbReference type="SUPFAM" id="SSF53448">
    <property type="entry name" value="Nucleotide-diphospho-sugar transferases"/>
    <property type="match status" value="1"/>
</dbReference>
<keyword evidence="3 10" id="KW-0808">Transferase</keyword>
<keyword evidence="7 8" id="KW-0472">Membrane</keyword>
<gene>
    <name evidence="10" type="ORF">A6A05_00065</name>
</gene>
<evidence type="ECO:0000256" key="6">
    <source>
        <dbReference type="ARBA" id="ARBA00022989"/>
    </source>
</evidence>
<dbReference type="GO" id="GO:0009103">
    <property type="term" value="P:lipopolysaccharide biosynthetic process"/>
    <property type="evidence" value="ECO:0007669"/>
    <property type="project" value="UniProtKB-KW"/>
</dbReference>
<evidence type="ECO:0000313" key="10">
    <source>
        <dbReference type="EMBL" id="OAN54990.1"/>
    </source>
</evidence>
<keyword evidence="1" id="KW-1003">Cell membrane</keyword>
<dbReference type="STRING" id="1437059.A6A05_00065"/>
<keyword evidence="5" id="KW-0448">Lipopolysaccharide biosynthesis</keyword>
<dbReference type="Proteomes" id="UP000078543">
    <property type="component" value="Unassembled WGS sequence"/>
</dbReference>
<keyword evidence="11" id="KW-1185">Reference proteome</keyword>
<dbReference type="EMBL" id="LWQU01000104">
    <property type="protein sequence ID" value="OAN54990.1"/>
    <property type="molecule type" value="Genomic_DNA"/>
</dbReference>
<proteinExistence type="predicted"/>
<feature type="transmembrane region" description="Helical" evidence="8">
    <location>
        <begin position="275"/>
        <end position="295"/>
    </location>
</feature>
<dbReference type="PANTHER" id="PTHR48090:SF3">
    <property type="entry name" value="UNDECAPRENYL-PHOSPHATE 4-DEOXY-4-FORMAMIDO-L-ARABINOSE TRANSFERASE"/>
    <property type="match status" value="1"/>
</dbReference>
<comment type="caution">
    <text evidence="10">The sequence shown here is derived from an EMBL/GenBank/DDBJ whole genome shotgun (WGS) entry which is preliminary data.</text>
</comment>
<evidence type="ECO:0000256" key="4">
    <source>
        <dbReference type="ARBA" id="ARBA00022692"/>
    </source>
</evidence>
<keyword evidence="2" id="KW-0328">Glycosyltransferase</keyword>
<evidence type="ECO:0000313" key="11">
    <source>
        <dbReference type="Proteomes" id="UP000078543"/>
    </source>
</evidence>
<dbReference type="InterPro" id="IPR029044">
    <property type="entry name" value="Nucleotide-diphossugar_trans"/>
</dbReference>
<dbReference type="InterPro" id="IPR001173">
    <property type="entry name" value="Glyco_trans_2-like"/>
</dbReference>
<organism evidence="10 11">
    <name type="scientific">Magnetospirillum moscoviense</name>
    <dbReference type="NCBI Taxonomy" id="1437059"/>
    <lineage>
        <taxon>Bacteria</taxon>
        <taxon>Pseudomonadati</taxon>
        <taxon>Pseudomonadota</taxon>
        <taxon>Alphaproteobacteria</taxon>
        <taxon>Rhodospirillales</taxon>
        <taxon>Rhodospirillaceae</taxon>
        <taxon>Magnetospirillum</taxon>
    </lineage>
</organism>
<sequence>MTDCSDTLDISIVVPAFNERETLAALVAGVRASLQPVPGRTWEILFIDDGSQDGSWDEMTRLAAEDGSVHAIRMRRNFGKAMALSVGFRAARGRTIVTMDADLQDDPQEIPRFLDKLEEGYDLVSGWKERRQDPLDKTLPSRLFNAVTSKVSGVKLRDFNCGFKAYRAGVVRNIRLYGELHRYIPVLAHAQGFRIGEIPVQHHPRRFGVSKYGLERYVRGLLDLLTVVALTRYSTRPGHLFGGIGVALGLVSAAVLAWLTGVWLFTDNAIGHRPLLSFGVMTGVIAVQLVCFGMLAELIVAKGELVDPACLVAETSRNEPPGDS</sequence>
<evidence type="ECO:0000256" key="8">
    <source>
        <dbReference type="SAM" id="Phobius"/>
    </source>
</evidence>
<dbReference type="OrthoDB" id="9807795at2"/>
<feature type="domain" description="Glycosyltransferase 2-like" evidence="9">
    <location>
        <begin position="11"/>
        <end position="173"/>
    </location>
</feature>
<evidence type="ECO:0000256" key="3">
    <source>
        <dbReference type="ARBA" id="ARBA00022679"/>
    </source>
</evidence>